<feature type="transmembrane region" description="Helical" evidence="1">
    <location>
        <begin position="135"/>
        <end position="153"/>
    </location>
</feature>
<keyword evidence="1" id="KW-0812">Transmembrane</keyword>
<evidence type="ECO:0000313" key="3">
    <source>
        <dbReference type="Proteomes" id="UP001212602"/>
    </source>
</evidence>
<dbReference type="AlphaFoldDB" id="A0AAE3NBC0"/>
<sequence length="219" mass="23964">MSGWRLALLLLGGVAYSAASYWMMLVHPAQPWAVPVLLVPLWLTGIGLAASRFGRWGAGAVVAAGLAFFALVWRGEAGDPNWLYMVQHVGINALLGAWFGSTLRAGQLSLIGQFAQRLHPLTPDHRRYTAAVTRVWTGYFAVVALLSALIYGLRPFAEWSLFSNLITPLGCAALFIGEHLMRYRLHPEFERTRLIDAVRAFYAHPAPGSAAPGDQSPRP</sequence>
<organism evidence="2 3">
    <name type="scientific">Xenophilus arseniciresistens</name>
    <dbReference type="NCBI Taxonomy" id="1283306"/>
    <lineage>
        <taxon>Bacteria</taxon>
        <taxon>Pseudomonadati</taxon>
        <taxon>Pseudomonadota</taxon>
        <taxon>Betaproteobacteria</taxon>
        <taxon>Burkholderiales</taxon>
        <taxon>Comamonadaceae</taxon>
        <taxon>Xenophilus</taxon>
    </lineage>
</organism>
<keyword evidence="1" id="KW-0472">Membrane</keyword>
<evidence type="ECO:0000313" key="2">
    <source>
        <dbReference type="EMBL" id="MDA7418208.1"/>
    </source>
</evidence>
<protein>
    <recommendedName>
        <fullName evidence="4">Transmembrane protein</fullName>
    </recommendedName>
</protein>
<feature type="transmembrane region" description="Helical" evidence="1">
    <location>
        <begin position="81"/>
        <end position="100"/>
    </location>
</feature>
<reference evidence="2" key="1">
    <citation type="submission" date="2023-01" db="EMBL/GenBank/DDBJ databases">
        <title>Xenophilus mangrovi sp. nov., isolated from soil of Mangrove nature reserve.</title>
        <authorList>
            <person name="Xu S."/>
            <person name="Liu Z."/>
            <person name="Xu Y."/>
        </authorList>
    </citation>
    <scope>NUCLEOTIDE SEQUENCE</scope>
    <source>
        <strain evidence="2">YW8</strain>
    </source>
</reference>
<evidence type="ECO:0000256" key="1">
    <source>
        <dbReference type="SAM" id="Phobius"/>
    </source>
</evidence>
<proteinExistence type="predicted"/>
<feature type="transmembrane region" description="Helical" evidence="1">
    <location>
        <begin position="159"/>
        <end position="177"/>
    </location>
</feature>
<name>A0AAE3NBC0_9BURK</name>
<evidence type="ECO:0008006" key="4">
    <source>
        <dbReference type="Google" id="ProtNLM"/>
    </source>
</evidence>
<feature type="transmembrane region" description="Helical" evidence="1">
    <location>
        <begin position="56"/>
        <end position="75"/>
    </location>
</feature>
<comment type="caution">
    <text evidence="2">The sequence shown here is derived from an EMBL/GenBank/DDBJ whole genome shotgun (WGS) entry which is preliminary data.</text>
</comment>
<feature type="transmembrane region" description="Helical" evidence="1">
    <location>
        <begin position="29"/>
        <end position="49"/>
    </location>
</feature>
<dbReference type="RefSeq" id="WP_271429416.1">
    <property type="nucleotide sequence ID" value="NZ_JAQIPB010000008.1"/>
</dbReference>
<gene>
    <name evidence="2" type="ORF">PGB34_17725</name>
</gene>
<keyword evidence="1" id="KW-1133">Transmembrane helix</keyword>
<dbReference type="Proteomes" id="UP001212602">
    <property type="component" value="Unassembled WGS sequence"/>
</dbReference>
<accession>A0AAE3NBC0</accession>
<keyword evidence="3" id="KW-1185">Reference proteome</keyword>
<dbReference type="EMBL" id="JAQIPB010000008">
    <property type="protein sequence ID" value="MDA7418208.1"/>
    <property type="molecule type" value="Genomic_DNA"/>
</dbReference>